<comment type="similarity">
    <text evidence="1 3">Belongs to the DapA family.</text>
</comment>
<dbReference type="Proteomes" id="UP000052268">
    <property type="component" value="Unassembled WGS sequence"/>
</dbReference>
<dbReference type="Pfam" id="PF00701">
    <property type="entry name" value="DHDPS"/>
    <property type="match status" value="1"/>
</dbReference>
<accession>A0A0J7XFU5</accession>
<keyword evidence="8" id="KW-1185">Reference proteome</keyword>
<dbReference type="PATRIC" id="fig|1114963.3.peg.5062"/>
<protein>
    <submittedName>
        <fullName evidence="7">Dihydrodipicolinate synthetase</fullName>
    </submittedName>
</protein>
<dbReference type="InterPro" id="IPR013785">
    <property type="entry name" value="Aldolase_TIM"/>
</dbReference>
<evidence type="ECO:0000313" key="7">
    <source>
        <dbReference type="EMBL" id="KMS50559.1"/>
    </source>
</evidence>
<evidence type="ECO:0000313" key="8">
    <source>
        <dbReference type="Proteomes" id="UP000052268"/>
    </source>
</evidence>
<feature type="active site" description="Schiff-base intermediate with substrate" evidence="4">
    <location>
        <position position="205"/>
    </location>
</feature>
<name>A0A0J7XFU5_9SPHN</name>
<dbReference type="PIRSF" id="PIRSF001365">
    <property type="entry name" value="DHDPS"/>
    <property type="match status" value="1"/>
</dbReference>
<evidence type="ECO:0000256" key="2">
    <source>
        <dbReference type="ARBA" id="ARBA00023239"/>
    </source>
</evidence>
<dbReference type="SMART" id="SM01130">
    <property type="entry name" value="DHDPS"/>
    <property type="match status" value="1"/>
</dbReference>
<proteinExistence type="inferred from homology"/>
<keyword evidence="2 3" id="KW-0456">Lyase</keyword>
<gene>
    <name evidence="7" type="ORF">V474_07040</name>
</gene>
<dbReference type="Gene3D" id="3.20.20.70">
    <property type="entry name" value="Aldolase class I"/>
    <property type="match status" value="1"/>
</dbReference>
<feature type="region of interest" description="Disordered" evidence="6">
    <location>
        <begin position="1"/>
        <end position="21"/>
    </location>
</feature>
<evidence type="ECO:0000256" key="1">
    <source>
        <dbReference type="ARBA" id="ARBA00007592"/>
    </source>
</evidence>
<sequence length="343" mass="37453">MQSIPAGIDRGQGGKRAQTTLPQQENVKFRNKDVSMAASKRSRVNWQGYIPAITTPFIDEDTLDEKGIGLLLEWLVDQGMHGLVLAGTTGEWTSMSREERARLFTVAGEQMGKRVPLIAGCSSFTARETIAYAQHAGQCGFEGVLITPPPYVRPGADEIVAFYEEVGAAIDLPICVYNWPPGTGIDMPLELLRRLAEIDAVVAIKQSTPRFTHFAETFFALREQVRVFGFPMDELGLTMLRVHGGDGTMGAGGVLGRNQTGFYDKLWAGDIDGARECGLKDRVLMEEWYTPELVGKFGSGPAILKAALDAMGLPGGTVRKPLRGVSEADRESIAETLRKLDMM</sequence>
<comment type="caution">
    <text evidence="7">The sequence shown here is derived from an EMBL/GenBank/DDBJ whole genome shotgun (WGS) entry which is preliminary data.</text>
</comment>
<dbReference type="PANTHER" id="PTHR12128:SF66">
    <property type="entry name" value="4-HYDROXY-2-OXOGLUTARATE ALDOLASE, MITOCHONDRIAL"/>
    <property type="match status" value="1"/>
</dbReference>
<evidence type="ECO:0000256" key="6">
    <source>
        <dbReference type="SAM" id="MobiDB-lite"/>
    </source>
</evidence>
<evidence type="ECO:0000256" key="5">
    <source>
        <dbReference type="PIRSR" id="PIRSR001365-2"/>
    </source>
</evidence>
<dbReference type="InterPro" id="IPR002220">
    <property type="entry name" value="DapA-like"/>
</dbReference>
<reference evidence="7 8" key="1">
    <citation type="journal article" date="2015" name="G3 (Bethesda)">
        <title>Insights into Ongoing Evolution of the Hexachlorocyclohexane Catabolic Pathway from Comparative Genomics of Ten Sphingomonadaceae Strains.</title>
        <authorList>
            <person name="Pearce S.L."/>
            <person name="Oakeshott J.G."/>
            <person name="Pandey G."/>
        </authorList>
    </citation>
    <scope>NUCLEOTIDE SEQUENCE [LARGE SCALE GENOMIC DNA]</scope>
    <source>
        <strain evidence="7 8">LL02</strain>
    </source>
</reference>
<evidence type="ECO:0000256" key="4">
    <source>
        <dbReference type="PIRSR" id="PIRSR001365-1"/>
    </source>
</evidence>
<dbReference type="AlphaFoldDB" id="A0A0J7XFU5"/>
<dbReference type="EMBL" id="JACU01000018">
    <property type="protein sequence ID" value="KMS50559.1"/>
    <property type="molecule type" value="Genomic_DNA"/>
</dbReference>
<dbReference type="GO" id="GO:0008840">
    <property type="term" value="F:4-hydroxy-tetrahydrodipicolinate synthase activity"/>
    <property type="evidence" value="ECO:0007669"/>
    <property type="project" value="TreeGrafter"/>
</dbReference>
<dbReference type="PANTHER" id="PTHR12128">
    <property type="entry name" value="DIHYDRODIPICOLINATE SYNTHASE"/>
    <property type="match status" value="1"/>
</dbReference>
<dbReference type="PRINTS" id="PR00146">
    <property type="entry name" value="DHPICSNTHASE"/>
</dbReference>
<dbReference type="SUPFAM" id="SSF51569">
    <property type="entry name" value="Aldolase"/>
    <property type="match status" value="1"/>
</dbReference>
<feature type="binding site" evidence="5">
    <location>
        <position position="89"/>
    </location>
    <ligand>
        <name>pyruvate</name>
        <dbReference type="ChEBI" id="CHEBI:15361"/>
    </ligand>
</feature>
<dbReference type="CDD" id="cd00408">
    <property type="entry name" value="DHDPS-like"/>
    <property type="match status" value="1"/>
</dbReference>
<dbReference type="OrthoDB" id="9778880at2"/>
<organism evidence="7 8">
    <name type="scientific">Novosphingobium barchaimii LL02</name>
    <dbReference type="NCBI Taxonomy" id="1114963"/>
    <lineage>
        <taxon>Bacteria</taxon>
        <taxon>Pseudomonadati</taxon>
        <taxon>Pseudomonadota</taxon>
        <taxon>Alphaproteobacteria</taxon>
        <taxon>Sphingomonadales</taxon>
        <taxon>Sphingomonadaceae</taxon>
        <taxon>Novosphingobium</taxon>
    </lineage>
</organism>
<feature type="active site" description="Proton donor/acceptor" evidence="4">
    <location>
        <position position="177"/>
    </location>
</feature>
<evidence type="ECO:0000256" key="3">
    <source>
        <dbReference type="PIRNR" id="PIRNR001365"/>
    </source>
</evidence>